<gene>
    <name evidence="1" type="ORF">MVLG_04523</name>
</gene>
<sequence>MFSGPDPPVAGTKIRAYMIAPNDVGSPAQVFAAFVIGETTNAEDATEQLHSVIQ</sequence>
<proteinExistence type="predicted"/>
<reference evidence="1 3" key="3">
    <citation type="journal article" date="2015" name="BMC Genomics">
        <title>Sex and parasites: genomic and transcriptomic analysis of Microbotryum lychnidis-dioicae, the biotrophic and plant-castrating anther smut fungus.</title>
        <authorList>
            <person name="Perlin M.H."/>
            <person name="Amselem J."/>
            <person name="Fontanillas E."/>
            <person name="Toh S.S."/>
            <person name="Chen Z."/>
            <person name="Goldberg J."/>
            <person name="Duplessis S."/>
            <person name="Henrissat B."/>
            <person name="Young S."/>
            <person name="Zeng Q."/>
            <person name="Aguileta G."/>
            <person name="Petit E."/>
            <person name="Badouin H."/>
            <person name="Andrews J."/>
            <person name="Razeeq D."/>
            <person name="Gabaldon T."/>
            <person name="Quesneville H."/>
            <person name="Giraud T."/>
            <person name="Hood M.E."/>
            <person name="Schultz D.J."/>
            <person name="Cuomo C.A."/>
        </authorList>
    </citation>
    <scope>NUCLEOTIDE SEQUENCE [LARGE SCALE GENOMIC DNA]</scope>
    <source>
        <strain evidence="1">P1A1 Lamole</strain>
        <strain evidence="3">p1A1 Lamole</strain>
    </source>
</reference>
<dbReference type="STRING" id="683840.U5HBH3"/>
<dbReference type="Proteomes" id="UP000017200">
    <property type="component" value="Unassembled WGS sequence"/>
</dbReference>
<organism evidence="1">
    <name type="scientific">Microbotryum lychnidis-dioicae (strain p1A1 Lamole / MvSl-1064)</name>
    <name type="common">Anther smut fungus</name>
    <dbReference type="NCBI Taxonomy" id="683840"/>
    <lineage>
        <taxon>Eukaryota</taxon>
        <taxon>Fungi</taxon>
        <taxon>Dikarya</taxon>
        <taxon>Basidiomycota</taxon>
        <taxon>Pucciniomycotina</taxon>
        <taxon>Microbotryomycetes</taxon>
        <taxon>Microbotryales</taxon>
        <taxon>Microbotryaceae</taxon>
        <taxon>Microbotryum</taxon>
    </lineage>
</organism>
<reference evidence="2" key="4">
    <citation type="submission" date="2015-06" db="UniProtKB">
        <authorList>
            <consortium name="EnsemblFungi"/>
        </authorList>
    </citation>
    <scope>IDENTIFICATION</scope>
</reference>
<dbReference type="AlphaFoldDB" id="U5HBH3"/>
<dbReference type="HOGENOM" id="CLU_3052125_0_0_1"/>
<evidence type="ECO:0000313" key="1">
    <source>
        <dbReference type="EMBL" id="KDE05083.1"/>
    </source>
</evidence>
<evidence type="ECO:0000313" key="3">
    <source>
        <dbReference type="Proteomes" id="UP000017200"/>
    </source>
</evidence>
<evidence type="ECO:0000313" key="2">
    <source>
        <dbReference type="EnsemblFungi" id="MVLG_04523T0"/>
    </source>
</evidence>
<protein>
    <submittedName>
        <fullName evidence="1 2">Uncharacterized protein</fullName>
    </submittedName>
</protein>
<dbReference type="OrthoDB" id="73076at2759"/>
<accession>U5HBH3</accession>
<dbReference type="EnsemblFungi" id="MVLG_04523T0">
    <property type="protein sequence ID" value="MVLG_04523T0"/>
    <property type="gene ID" value="MVLG_04523"/>
</dbReference>
<dbReference type="InParanoid" id="U5HBH3"/>
<reference evidence="1" key="2">
    <citation type="submission" date="2010-11" db="EMBL/GenBank/DDBJ databases">
        <authorList>
            <consortium name="The Broad Institute Genome Sequencing Platform"/>
            <person name="Earl A."/>
            <person name="Ward D."/>
            <person name="Feldgarden M."/>
            <person name="Gevers D."/>
            <person name="Butler R."/>
            <person name="Young S.K."/>
            <person name="Zeng Q."/>
            <person name="Gargeya S."/>
            <person name="Fitzgerald M."/>
            <person name="Haas B."/>
            <person name="Abouelleil A."/>
            <person name="Alvarado L."/>
            <person name="Arachchi H.M."/>
            <person name="Berlin A."/>
            <person name="Brown A."/>
            <person name="Chapman S.B."/>
            <person name="Chen Z."/>
            <person name="Dunbar C."/>
            <person name="Freedman E."/>
            <person name="Gearin G."/>
            <person name="Gellesch M."/>
            <person name="Goldberg J."/>
            <person name="Griggs A."/>
            <person name="Gujja S."/>
            <person name="Heilman E."/>
            <person name="Heiman D."/>
            <person name="Howarth C."/>
            <person name="Larson L."/>
            <person name="Lui A."/>
            <person name="MacDonald P.J.P."/>
            <person name="Mehta T."/>
            <person name="Montmayeur A."/>
            <person name="Murphy C."/>
            <person name="Neiman D."/>
            <person name="Pearson M."/>
            <person name="Priest M."/>
            <person name="Roberts A."/>
            <person name="Saif S."/>
            <person name="Shea T."/>
            <person name="Shenoy N."/>
            <person name="Sisk P."/>
            <person name="Stolte C."/>
            <person name="Sykes S."/>
            <person name="White J."/>
            <person name="Yandava C."/>
            <person name="Wortman J."/>
            <person name="Nusbaum C."/>
            <person name="Birren B."/>
        </authorList>
    </citation>
    <scope>NUCLEOTIDE SEQUENCE</scope>
    <source>
        <strain evidence="1">P1A1 Lamole</strain>
    </source>
</reference>
<dbReference type="EMBL" id="GL541693">
    <property type="protein sequence ID" value="KDE05083.1"/>
    <property type="molecule type" value="Genomic_DNA"/>
</dbReference>
<keyword evidence="3" id="KW-1185">Reference proteome</keyword>
<dbReference type="EMBL" id="AEIJ01000450">
    <property type="status" value="NOT_ANNOTATED_CDS"/>
    <property type="molecule type" value="Genomic_DNA"/>
</dbReference>
<name>U5HBH3_USTV1</name>
<reference evidence="3" key="1">
    <citation type="submission" date="2010-11" db="EMBL/GenBank/DDBJ databases">
        <title>The genome sequence of Microbotryum violaceum strain p1A1 Lamole.</title>
        <authorList>
            <person name="Cuomo C."/>
            <person name="Perlin M."/>
            <person name="Young S.K."/>
            <person name="Zeng Q."/>
            <person name="Gargeya S."/>
            <person name="Alvarado L."/>
            <person name="Berlin A."/>
            <person name="Chapman S.B."/>
            <person name="Chen Z."/>
            <person name="Freedman E."/>
            <person name="Gellesch M."/>
            <person name="Goldberg J."/>
            <person name="Griggs A."/>
            <person name="Gujja S."/>
            <person name="Heilman E."/>
            <person name="Heiman D."/>
            <person name="Howarth C."/>
            <person name="Mehta T."/>
            <person name="Neiman D."/>
            <person name="Pearson M."/>
            <person name="Roberts A."/>
            <person name="Saif S."/>
            <person name="Shea T."/>
            <person name="Shenoy N."/>
            <person name="Sisk P."/>
            <person name="Stolte C."/>
            <person name="Sykes S."/>
            <person name="White J."/>
            <person name="Yandava C."/>
            <person name="Haas B."/>
            <person name="Nusbaum C."/>
            <person name="Birren B."/>
        </authorList>
    </citation>
    <scope>NUCLEOTIDE SEQUENCE [LARGE SCALE GENOMIC DNA]</scope>
    <source>
        <strain evidence="3">p1A1 Lamole</strain>
    </source>
</reference>